<dbReference type="OrthoDB" id="9792858at2"/>
<reference evidence="4 5" key="1">
    <citation type="submission" date="2016-06" db="EMBL/GenBank/DDBJ databases">
        <authorList>
            <person name="Kjaerup R.B."/>
            <person name="Dalgaard T.S."/>
            <person name="Juul-Madsen H.R."/>
        </authorList>
    </citation>
    <scope>NUCLEOTIDE SEQUENCE [LARGE SCALE GENOMIC DNA]</scope>
    <source>
        <strain evidence="4 5">1127319.6</strain>
    </source>
</reference>
<accession>A0A1A3HB57</accession>
<evidence type="ECO:0000256" key="2">
    <source>
        <dbReference type="ARBA" id="ARBA00023002"/>
    </source>
</evidence>
<protein>
    <recommendedName>
        <fullName evidence="3">Flavin reductase like domain-containing protein</fullName>
    </recommendedName>
</protein>
<name>A0A1A3HB57_MYCMU</name>
<gene>
    <name evidence="4" type="ORF">A5630_15530</name>
</gene>
<dbReference type="InterPro" id="IPR012349">
    <property type="entry name" value="Split_barrel_FMN-bd"/>
</dbReference>
<sequence length="169" mass="17906">MAANAIDQRAFRAALAHFPTGVAVVTAATPDGPVGMTLQSFMSLSLDPALIMLAVDRKSTTWPRIKKVGRLAINVLAEDQEDIAMQFACSGGDKFAGVDLASLPADPCPLIRGALTWFDCSIAETHAGGDHTITICDVNNFQIGTTECQPLVFFRSQFPKLASPAAQAV</sequence>
<dbReference type="GO" id="GO:0010181">
    <property type="term" value="F:FMN binding"/>
    <property type="evidence" value="ECO:0007669"/>
    <property type="project" value="InterPro"/>
</dbReference>
<dbReference type="InterPro" id="IPR050268">
    <property type="entry name" value="NADH-dep_flavin_reductase"/>
</dbReference>
<dbReference type="SUPFAM" id="SSF50475">
    <property type="entry name" value="FMN-binding split barrel"/>
    <property type="match status" value="1"/>
</dbReference>
<dbReference type="PANTHER" id="PTHR30466:SF11">
    <property type="entry name" value="FLAVIN-DEPENDENT MONOOXYGENASE, REDUCTASE SUBUNIT HSAB"/>
    <property type="match status" value="1"/>
</dbReference>
<evidence type="ECO:0000259" key="3">
    <source>
        <dbReference type="SMART" id="SM00903"/>
    </source>
</evidence>
<dbReference type="PANTHER" id="PTHR30466">
    <property type="entry name" value="FLAVIN REDUCTASE"/>
    <property type="match status" value="1"/>
</dbReference>
<feature type="domain" description="Flavin reductase like" evidence="3">
    <location>
        <begin position="15"/>
        <end position="160"/>
    </location>
</feature>
<proteinExistence type="inferred from homology"/>
<evidence type="ECO:0000313" key="4">
    <source>
        <dbReference type="EMBL" id="OBJ44816.1"/>
    </source>
</evidence>
<comment type="similarity">
    <text evidence="1">Belongs to the non-flavoprotein flavin reductase family.</text>
</comment>
<organism evidence="4 5">
    <name type="scientific">Mycolicibacterium mucogenicum</name>
    <name type="common">Mycobacterium mucogenicum</name>
    <dbReference type="NCBI Taxonomy" id="56689"/>
    <lineage>
        <taxon>Bacteria</taxon>
        <taxon>Bacillati</taxon>
        <taxon>Actinomycetota</taxon>
        <taxon>Actinomycetes</taxon>
        <taxon>Mycobacteriales</taxon>
        <taxon>Mycobacteriaceae</taxon>
        <taxon>Mycolicibacterium</taxon>
    </lineage>
</organism>
<dbReference type="Pfam" id="PF01613">
    <property type="entry name" value="Flavin_Reduct"/>
    <property type="match status" value="1"/>
</dbReference>
<dbReference type="GO" id="GO:0042602">
    <property type="term" value="F:riboflavin reductase (NADPH) activity"/>
    <property type="evidence" value="ECO:0007669"/>
    <property type="project" value="TreeGrafter"/>
</dbReference>
<dbReference type="EMBL" id="LZLC01000052">
    <property type="protein sequence ID" value="OBJ44816.1"/>
    <property type="molecule type" value="Genomic_DNA"/>
</dbReference>
<dbReference type="RefSeq" id="WP_064979395.1">
    <property type="nucleotide sequence ID" value="NZ_LZLC01000052.1"/>
</dbReference>
<comment type="caution">
    <text evidence="4">The sequence shown here is derived from an EMBL/GenBank/DDBJ whole genome shotgun (WGS) entry which is preliminary data.</text>
</comment>
<evidence type="ECO:0000313" key="5">
    <source>
        <dbReference type="Proteomes" id="UP000093898"/>
    </source>
</evidence>
<dbReference type="AlphaFoldDB" id="A0A1A3HB57"/>
<dbReference type="Proteomes" id="UP000093898">
    <property type="component" value="Unassembled WGS sequence"/>
</dbReference>
<evidence type="ECO:0000256" key="1">
    <source>
        <dbReference type="ARBA" id="ARBA00008898"/>
    </source>
</evidence>
<dbReference type="InterPro" id="IPR002563">
    <property type="entry name" value="Flavin_Rdtase-like_dom"/>
</dbReference>
<dbReference type="Gene3D" id="2.30.110.10">
    <property type="entry name" value="Electron Transport, Fmn-binding Protein, Chain A"/>
    <property type="match status" value="1"/>
</dbReference>
<keyword evidence="2" id="KW-0560">Oxidoreductase</keyword>
<dbReference type="SMART" id="SM00903">
    <property type="entry name" value="Flavin_Reduct"/>
    <property type="match status" value="1"/>
</dbReference>